<dbReference type="Gene3D" id="3.30.300.30">
    <property type="match status" value="1"/>
</dbReference>
<dbReference type="Proteomes" id="UP000001307">
    <property type="component" value="Unassembled WGS sequence"/>
</dbReference>
<dbReference type="GO" id="GO:0006631">
    <property type="term" value="P:fatty acid metabolic process"/>
    <property type="evidence" value="ECO:0007669"/>
    <property type="project" value="TreeGrafter"/>
</dbReference>
<dbReference type="OrthoDB" id="2962993at2759"/>
<evidence type="ECO:0000259" key="4">
    <source>
        <dbReference type="Pfam" id="PF13193"/>
    </source>
</evidence>
<dbReference type="GO" id="GO:0031956">
    <property type="term" value="F:medium-chain fatty acid-CoA ligase activity"/>
    <property type="evidence" value="ECO:0007669"/>
    <property type="project" value="TreeGrafter"/>
</dbReference>
<dbReference type="Pfam" id="PF00501">
    <property type="entry name" value="AMP-binding"/>
    <property type="match status" value="1"/>
</dbReference>
<feature type="domain" description="AMP-dependent synthetase/ligase" evidence="3">
    <location>
        <begin position="30"/>
        <end position="362"/>
    </location>
</feature>
<keyword evidence="6" id="KW-1185">Reference proteome</keyword>
<dbReference type="FunCoup" id="E4XV64">
    <property type="interactions" value="61"/>
</dbReference>
<organism evidence="5">
    <name type="scientific">Oikopleura dioica</name>
    <name type="common">Tunicate</name>
    <dbReference type="NCBI Taxonomy" id="34765"/>
    <lineage>
        <taxon>Eukaryota</taxon>
        <taxon>Metazoa</taxon>
        <taxon>Chordata</taxon>
        <taxon>Tunicata</taxon>
        <taxon>Appendicularia</taxon>
        <taxon>Copelata</taxon>
        <taxon>Oikopleuridae</taxon>
        <taxon>Oikopleura</taxon>
    </lineage>
</organism>
<dbReference type="AlphaFoldDB" id="E4XV64"/>
<dbReference type="PROSITE" id="PS00455">
    <property type="entry name" value="AMP_BINDING"/>
    <property type="match status" value="1"/>
</dbReference>
<dbReference type="SUPFAM" id="SSF56801">
    <property type="entry name" value="Acetyl-CoA synthetase-like"/>
    <property type="match status" value="1"/>
</dbReference>
<evidence type="ECO:0000313" key="6">
    <source>
        <dbReference type="Proteomes" id="UP000001307"/>
    </source>
</evidence>
<dbReference type="EMBL" id="FN653201">
    <property type="protein sequence ID" value="CBY13595.1"/>
    <property type="molecule type" value="Genomic_DNA"/>
</dbReference>
<evidence type="ECO:0000259" key="3">
    <source>
        <dbReference type="Pfam" id="PF00501"/>
    </source>
</evidence>
<dbReference type="InParanoid" id="E4XV64"/>
<dbReference type="InterPro" id="IPR045851">
    <property type="entry name" value="AMP-bd_C_sf"/>
</dbReference>
<dbReference type="Gene3D" id="3.40.50.12780">
    <property type="entry name" value="N-terminal domain of ligase-like"/>
    <property type="match status" value="1"/>
</dbReference>
<comment type="similarity">
    <text evidence="1">Belongs to the ATP-dependent AMP-binding enzyme family.</text>
</comment>
<evidence type="ECO:0000256" key="2">
    <source>
        <dbReference type="ARBA" id="ARBA00023098"/>
    </source>
</evidence>
<dbReference type="InterPro" id="IPR025110">
    <property type="entry name" value="AMP-bd_C"/>
</dbReference>
<dbReference type="Pfam" id="PF13193">
    <property type="entry name" value="AMP-binding_C"/>
    <property type="match status" value="1"/>
</dbReference>
<evidence type="ECO:0000256" key="1">
    <source>
        <dbReference type="ARBA" id="ARBA00006432"/>
    </source>
</evidence>
<feature type="domain" description="AMP-binding enzyme C-terminal" evidence="4">
    <location>
        <begin position="413"/>
        <end position="486"/>
    </location>
</feature>
<dbReference type="InterPro" id="IPR042099">
    <property type="entry name" value="ANL_N_sf"/>
</dbReference>
<proteinExistence type="inferred from homology"/>
<name>E4XV64_OIKDI</name>
<evidence type="ECO:0000313" key="5">
    <source>
        <dbReference type="EMBL" id="CBY13595.1"/>
    </source>
</evidence>
<dbReference type="PANTHER" id="PTHR43201">
    <property type="entry name" value="ACYL-COA SYNTHETASE"/>
    <property type="match status" value="1"/>
</dbReference>
<accession>E4XV64</accession>
<protein>
    <submittedName>
        <fullName evidence="5">Uncharacterized protein</fullName>
    </submittedName>
</protein>
<keyword evidence="2" id="KW-0443">Lipid metabolism</keyword>
<gene>
    <name evidence="5" type="ORF">GSOID_T00005390001</name>
</gene>
<dbReference type="InterPro" id="IPR000873">
    <property type="entry name" value="AMP-dep_synth/lig_dom"/>
</dbReference>
<dbReference type="CDD" id="cd05941">
    <property type="entry name" value="MCS"/>
    <property type="match status" value="1"/>
</dbReference>
<dbReference type="InterPro" id="IPR020845">
    <property type="entry name" value="AMP-binding_CS"/>
</dbReference>
<dbReference type="PANTHER" id="PTHR43201:SF8">
    <property type="entry name" value="ACYL-COA SYNTHETASE FAMILY MEMBER 3"/>
    <property type="match status" value="1"/>
</dbReference>
<sequence>MKLLKITDVQKISKKFSKNILLHKTRTNLTSYDYESVFEKSQYLACGLQDDGVKSGDRFAFMATPGIEYLACLWAAWSVNAIAVPLSLKSPIPELQYVLGDARPTALFASDPFKSALNSANNPFSNKFVEPSSHFAPAALQKEYSDPALMIYTSGTTGRPKGALHTCGSLSAQTATLVSDWKYTENDCFIHCLPLHHVHGLVNCLIAPTSVGASLKMHETFNPAAVLHDLVDEKEPRANVLMAVPTVYVKLMDEAEKQGMKKIDLGHMRMVVSGSAAMPKPVNNRWKNLTGRDLLERYGMTEFGMALSQPLDTELRVGVGVQARVRSDESGEIVCVSGETDSQLEVQGQLEIKSAGLFREYWNLPDKTYEEFTADGWFKTGDQVRFDGENYHILGRASVDIIKSGGYKISALEIERVMLEHADIKEIACFAIPDEIFGEKIAAVIVSRNEINEENLKKWCKERLAAYKIPRLFIQVEEIEKNAMGKINKKSLKNKFFPEE</sequence>
<reference evidence="5" key="1">
    <citation type="journal article" date="2010" name="Science">
        <title>Plasticity of animal genome architecture unmasked by rapid evolution of a pelagic tunicate.</title>
        <authorList>
            <person name="Denoeud F."/>
            <person name="Henriet S."/>
            <person name="Mungpakdee S."/>
            <person name="Aury J.M."/>
            <person name="Da Silva C."/>
            <person name="Brinkmann H."/>
            <person name="Mikhaleva J."/>
            <person name="Olsen L.C."/>
            <person name="Jubin C."/>
            <person name="Canestro C."/>
            <person name="Bouquet J.M."/>
            <person name="Danks G."/>
            <person name="Poulain J."/>
            <person name="Campsteijn C."/>
            <person name="Adamski M."/>
            <person name="Cross I."/>
            <person name="Yadetie F."/>
            <person name="Muffato M."/>
            <person name="Louis A."/>
            <person name="Butcher S."/>
            <person name="Tsagkogeorga G."/>
            <person name="Konrad A."/>
            <person name="Singh S."/>
            <person name="Jensen M.F."/>
            <person name="Cong E.H."/>
            <person name="Eikeseth-Otteraa H."/>
            <person name="Noel B."/>
            <person name="Anthouard V."/>
            <person name="Porcel B.M."/>
            <person name="Kachouri-Lafond R."/>
            <person name="Nishino A."/>
            <person name="Ugolini M."/>
            <person name="Chourrout P."/>
            <person name="Nishida H."/>
            <person name="Aasland R."/>
            <person name="Huzurbazar S."/>
            <person name="Westhof E."/>
            <person name="Delsuc F."/>
            <person name="Lehrach H."/>
            <person name="Reinhardt R."/>
            <person name="Weissenbach J."/>
            <person name="Roy S.W."/>
            <person name="Artiguenave F."/>
            <person name="Postlethwait J.H."/>
            <person name="Manak J.R."/>
            <person name="Thompson E.M."/>
            <person name="Jaillon O."/>
            <person name="Du Pasquier L."/>
            <person name="Boudinot P."/>
            <person name="Liberles D.A."/>
            <person name="Volff J.N."/>
            <person name="Philippe H."/>
            <person name="Lenhard B."/>
            <person name="Roest Crollius H."/>
            <person name="Wincker P."/>
            <person name="Chourrout D."/>
        </authorList>
    </citation>
    <scope>NUCLEOTIDE SEQUENCE [LARGE SCALE GENOMIC DNA]</scope>
</reference>